<evidence type="ECO:0000256" key="1">
    <source>
        <dbReference type="SAM" id="Phobius"/>
    </source>
</evidence>
<comment type="caution">
    <text evidence="2">The sequence shown here is derived from an EMBL/GenBank/DDBJ whole genome shotgun (WGS) entry which is preliminary data.</text>
</comment>
<evidence type="ECO:0000313" key="3">
    <source>
        <dbReference type="Proteomes" id="UP001165065"/>
    </source>
</evidence>
<keyword evidence="3" id="KW-1185">Reference proteome</keyword>
<keyword evidence="1" id="KW-1133">Transmembrane helix</keyword>
<keyword evidence="1" id="KW-0812">Transmembrane</keyword>
<gene>
    <name evidence="2" type="ORF">TrCOL_g9010</name>
</gene>
<proteinExistence type="predicted"/>
<name>A0A9W7G2R8_9STRA</name>
<dbReference type="OrthoDB" id="10425951at2759"/>
<dbReference type="AlphaFoldDB" id="A0A9W7G2R8"/>
<dbReference type="Proteomes" id="UP001165065">
    <property type="component" value="Unassembled WGS sequence"/>
</dbReference>
<evidence type="ECO:0000313" key="2">
    <source>
        <dbReference type="EMBL" id="GMI31242.1"/>
    </source>
</evidence>
<accession>A0A9W7G2R8</accession>
<sequence length="134" mass="14886">MRRLGLIVFAAAWLNVASFVQFMGISRRSLHSTSFKCKEEDRGEFRIIDLSDDSDTEDLTQEQLDAIMEEAAPSELEVLFNSMGVNNVFSVSLFAVAIAIIIANNVLGYGWAREYVGGEGRQGQTVTIEKGLYQ</sequence>
<dbReference type="EMBL" id="BRYA01000007">
    <property type="protein sequence ID" value="GMI31242.1"/>
    <property type="molecule type" value="Genomic_DNA"/>
</dbReference>
<protein>
    <submittedName>
        <fullName evidence="2">Uncharacterized protein</fullName>
    </submittedName>
</protein>
<feature type="transmembrane region" description="Helical" evidence="1">
    <location>
        <begin position="88"/>
        <end position="112"/>
    </location>
</feature>
<keyword evidence="1" id="KW-0472">Membrane</keyword>
<organism evidence="2 3">
    <name type="scientific">Triparma columacea</name>
    <dbReference type="NCBI Taxonomy" id="722753"/>
    <lineage>
        <taxon>Eukaryota</taxon>
        <taxon>Sar</taxon>
        <taxon>Stramenopiles</taxon>
        <taxon>Ochrophyta</taxon>
        <taxon>Bolidophyceae</taxon>
        <taxon>Parmales</taxon>
        <taxon>Triparmaceae</taxon>
        <taxon>Triparma</taxon>
    </lineage>
</organism>
<reference evidence="3" key="1">
    <citation type="journal article" date="2023" name="Commun. Biol.">
        <title>Genome analysis of Parmales, the sister group of diatoms, reveals the evolutionary specialization of diatoms from phago-mixotrophs to photoautotrophs.</title>
        <authorList>
            <person name="Ban H."/>
            <person name="Sato S."/>
            <person name="Yoshikawa S."/>
            <person name="Yamada K."/>
            <person name="Nakamura Y."/>
            <person name="Ichinomiya M."/>
            <person name="Sato N."/>
            <person name="Blanc-Mathieu R."/>
            <person name="Endo H."/>
            <person name="Kuwata A."/>
            <person name="Ogata H."/>
        </authorList>
    </citation>
    <scope>NUCLEOTIDE SEQUENCE [LARGE SCALE GENOMIC DNA]</scope>
</reference>